<dbReference type="EMBL" id="JAZHXI010000007">
    <property type="protein sequence ID" value="KAL2070004.1"/>
    <property type="molecule type" value="Genomic_DNA"/>
</dbReference>
<dbReference type="PROSITE" id="PS01360">
    <property type="entry name" value="ZF_MYND_1"/>
    <property type="match status" value="1"/>
</dbReference>
<feature type="domain" description="MYND-type" evidence="5">
    <location>
        <begin position="105"/>
        <end position="142"/>
    </location>
</feature>
<dbReference type="Gene3D" id="6.10.140.2220">
    <property type="match status" value="1"/>
</dbReference>
<evidence type="ECO:0000313" key="7">
    <source>
        <dbReference type="Proteomes" id="UP001595075"/>
    </source>
</evidence>
<evidence type="ECO:0000256" key="4">
    <source>
        <dbReference type="PROSITE-ProRule" id="PRU00134"/>
    </source>
</evidence>
<keyword evidence="7" id="KW-1185">Reference proteome</keyword>
<proteinExistence type="predicted"/>
<evidence type="ECO:0000256" key="1">
    <source>
        <dbReference type="ARBA" id="ARBA00022723"/>
    </source>
</evidence>
<dbReference type="InterPro" id="IPR002893">
    <property type="entry name" value="Znf_MYND"/>
</dbReference>
<accession>A0ABR4CJQ8</accession>
<organism evidence="6 7">
    <name type="scientific">Oculimacula yallundae</name>
    <dbReference type="NCBI Taxonomy" id="86028"/>
    <lineage>
        <taxon>Eukaryota</taxon>
        <taxon>Fungi</taxon>
        <taxon>Dikarya</taxon>
        <taxon>Ascomycota</taxon>
        <taxon>Pezizomycotina</taxon>
        <taxon>Leotiomycetes</taxon>
        <taxon>Helotiales</taxon>
        <taxon>Ploettnerulaceae</taxon>
        <taxon>Oculimacula</taxon>
    </lineage>
</organism>
<gene>
    <name evidence="6" type="ORF">VTL71DRAFT_14684</name>
</gene>
<name>A0ABR4CJQ8_9HELO</name>
<dbReference type="PANTHER" id="PTHR10237:SF14">
    <property type="entry name" value="MYND-TYPE DOMAIN-CONTAINING PROTEIN"/>
    <property type="match status" value="1"/>
</dbReference>
<dbReference type="SUPFAM" id="SSF144232">
    <property type="entry name" value="HIT/MYND zinc finger-like"/>
    <property type="match status" value="1"/>
</dbReference>
<dbReference type="InterPro" id="IPR024119">
    <property type="entry name" value="TF_DEAF-1"/>
</dbReference>
<dbReference type="Proteomes" id="UP001595075">
    <property type="component" value="Unassembled WGS sequence"/>
</dbReference>
<sequence>MATQSIKIQFLCDSAEPLIFPAQVPRSLIHKANASANDPGFTAQFMSTIMPLLHVDDPMVAVMVCPVCAKPDCELSARQQVQKMMGEMGVDRGEGEGAIREIMRCAVCKKTEGTFKCSRCKVTFYCGREHQKVDWKVHKKVCREAGLR</sequence>
<reference evidence="6 7" key="1">
    <citation type="journal article" date="2024" name="Commun. Biol.">
        <title>Comparative genomic analysis of thermophilic fungi reveals convergent evolutionary adaptations and gene losses.</title>
        <authorList>
            <person name="Steindorff A.S."/>
            <person name="Aguilar-Pontes M.V."/>
            <person name="Robinson A.J."/>
            <person name="Andreopoulos B."/>
            <person name="LaButti K."/>
            <person name="Kuo A."/>
            <person name="Mondo S."/>
            <person name="Riley R."/>
            <person name="Otillar R."/>
            <person name="Haridas S."/>
            <person name="Lipzen A."/>
            <person name="Grimwood J."/>
            <person name="Schmutz J."/>
            <person name="Clum A."/>
            <person name="Reid I.D."/>
            <person name="Moisan M.C."/>
            <person name="Butler G."/>
            <person name="Nguyen T.T.M."/>
            <person name="Dewar K."/>
            <person name="Conant G."/>
            <person name="Drula E."/>
            <person name="Henrissat B."/>
            <person name="Hansel C."/>
            <person name="Singer S."/>
            <person name="Hutchinson M.I."/>
            <person name="de Vries R.P."/>
            <person name="Natvig D.O."/>
            <person name="Powell A.J."/>
            <person name="Tsang A."/>
            <person name="Grigoriev I.V."/>
        </authorList>
    </citation>
    <scope>NUCLEOTIDE SEQUENCE [LARGE SCALE GENOMIC DNA]</scope>
    <source>
        <strain evidence="6 7">CBS 494.80</strain>
    </source>
</reference>
<dbReference type="Pfam" id="PF01753">
    <property type="entry name" value="zf-MYND"/>
    <property type="match status" value="1"/>
</dbReference>
<dbReference type="PROSITE" id="PS50865">
    <property type="entry name" value="ZF_MYND_2"/>
    <property type="match status" value="1"/>
</dbReference>
<keyword evidence="1" id="KW-0479">Metal-binding</keyword>
<evidence type="ECO:0000259" key="5">
    <source>
        <dbReference type="PROSITE" id="PS50865"/>
    </source>
</evidence>
<dbReference type="PANTHER" id="PTHR10237">
    <property type="entry name" value="DEFORMED EPIDERMAL AUTOREGULATORY FACTOR 1 HOMOLOG SUPPRESSIN"/>
    <property type="match status" value="1"/>
</dbReference>
<evidence type="ECO:0000256" key="3">
    <source>
        <dbReference type="ARBA" id="ARBA00022833"/>
    </source>
</evidence>
<keyword evidence="3" id="KW-0862">Zinc</keyword>
<comment type="caution">
    <text evidence="6">The sequence shown here is derived from an EMBL/GenBank/DDBJ whole genome shotgun (WGS) entry which is preliminary data.</text>
</comment>
<evidence type="ECO:0000256" key="2">
    <source>
        <dbReference type="ARBA" id="ARBA00022771"/>
    </source>
</evidence>
<protein>
    <recommendedName>
        <fullName evidence="5">MYND-type domain-containing protein</fullName>
    </recommendedName>
</protein>
<evidence type="ECO:0000313" key="6">
    <source>
        <dbReference type="EMBL" id="KAL2070004.1"/>
    </source>
</evidence>
<keyword evidence="2 4" id="KW-0863">Zinc-finger</keyword>